<dbReference type="EMBL" id="ABYW01000018">
    <property type="protein sequence ID" value="EEE42712.1"/>
    <property type="molecule type" value="Genomic_DNA"/>
</dbReference>
<dbReference type="AlphaFoldDB" id="B9AGX2"/>
<sequence length="45" mass="5510">MKYLIKKVEDNLMSNLNYIMNYLGRFKKKTKFNYLFNGKIKQENS</sequence>
<evidence type="ECO:0000313" key="2">
    <source>
        <dbReference type="Proteomes" id="UP000003489"/>
    </source>
</evidence>
<evidence type="ECO:0000313" key="1">
    <source>
        <dbReference type="EMBL" id="EEE42712.1"/>
    </source>
</evidence>
<organism evidence="1 2">
    <name type="scientific">Methanobrevibacter smithii DSM 2375</name>
    <dbReference type="NCBI Taxonomy" id="483214"/>
    <lineage>
        <taxon>Archaea</taxon>
        <taxon>Methanobacteriati</taxon>
        <taxon>Methanobacteriota</taxon>
        <taxon>Methanomada group</taxon>
        <taxon>Methanobacteria</taxon>
        <taxon>Methanobacteriales</taxon>
        <taxon>Methanobacteriaceae</taxon>
        <taxon>Methanobrevibacter</taxon>
    </lineage>
</organism>
<proteinExistence type="predicted"/>
<gene>
    <name evidence="1" type="ORF">METSMIALI_01630</name>
</gene>
<reference evidence="1 2" key="1">
    <citation type="submission" date="2008-10" db="EMBL/GenBank/DDBJ databases">
        <authorList>
            <person name="Fulton L."/>
            <person name="Clifton S."/>
            <person name="Fulton B."/>
            <person name="Xu J."/>
            <person name="Minx P."/>
            <person name="Pepin K.H."/>
            <person name="Johnson M."/>
            <person name="Bhonagiri V."/>
            <person name="Nash W.E."/>
            <person name="Mardis E.R."/>
            <person name="Wilson R.K."/>
        </authorList>
    </citation>
    <scope>NUCLEOTIDE SEQUENCE [LARGE SCALE GENOMIC DNA]</scope>
    <source>
        <strain evidence="1 2">DSM 2375</strain>
    </source>
</reference>
<dbReference type="HOGENOM" id="CLU_3194564_0_0_2"/>
<comment type="caution">
    <text evidence="1">The sequence shown here is derived from an EMBL/GenBank/DDBJ whole genome shotgun (WGS) entry which is preliminary data.</text>
</comment>
<name>B9AGX2_METSM</name>
<accession>B9AGX2</accession>
<dbReference type="Proteomes" id="UP000003489">
    <property type="component" value="Unassembled WGS sequence"/>
</dbReference>
<reference evidence="1 2" key="2">
    <citation type="submission" date="2008-11" db="EMBL/GenBank/DDBJ databases">
        <title>Draft genome sequence of Methanobrevibacter smithii (DSM 2375).</title>
        <authorList>
            <person name="Sudarsanam P."/>
            <person name="Ley R."/>
            <person name="Guruge J."/>
            <person name="Turnbaugh P.J."/>
            <person name="Mahowald M."/>
            <person name="Liep D."/>
            <person name="Gordon J."/>
        </authorList>
    </citation>
    <scope>NUCLEOTIDE SEQUENCE [LARGE SCALE GENOMIC DNA]</scope>
    <source>
        <strain evidence="1 2">DSM 2375</strain>
    </source>
</reference>
<protein>
    <submittedName>
        <fullName evidence="1">Uncharacterized protein</fullName>
    </submittedName>
</protein>